<dbReference type="Proteomes" id="UP000078240">
    <property type="component" value="Unassembled WGS sequence"/>
</dbReference>
<organism evidence="1 2">
    <name type="scientific">Purpureocillium lilacinum</name>
    <name type="common">Paecilomyces lilacinus</name>
    <dbReference type="NCBI Taxonomy" id="33203"/>
    <lineage>
        <taxon>Eukaryota</taxon>
        <taxon>Fungi</taxon>
        <taxon>Dikarya</taxon>
        <taxon>Ascomycota</taxon>
        <taxon>Pezizomycotina</taxon>
        <taxon>Sordariomycetes</taxon>
        <taxon>Hypocreomycetidae</taxon>
        <taxon>Hypocreales</taxon>
        <taxon>Ophiocordycipitaceae</taxon>
        <taxon>Purpureocillium</taxon>
    </lineage>
</organism>
<sequence>MLSLSVHVARRPCRCARTASRGFGAEVRDAQHAPRMRQGLVEGFVAHVWLALWCRLGRGRGTHAIVNARVGTAGLRGGVDDATDGALDHGCRHFDSTMADEFGAVLMGWKLS</sequence>
<evidence type="ECO:0000313" key="2">
    <source>
        <dbReference type="Proteomes" id="UP000078240"/>
    </source>
</evidence>
<name>A0A179GMB7_PURLI</name>
<evidence type="ECO:0000313" key="1">
    <source>
        <dbReference type="EMBL" id="OAQ78481.1"/>
    </source>
</evidence>
<comment type="caution">
    <text evidence="1">The sequence shown here is derived from an EMBL/GenBank/DDBJ whole genome shotgun (WGS) entry which is preliminary data.</text>
</comment>
<gene>
    <name evidence="1" type="ORF">VFPBJ_06602</name>
</gene>
<reference evidence="1 2" key="1">
    <citation type="submission" date="2016-01" db="EMBL/GenBank/DDBJ databases">
        <title>Biosynthesis of antibiotic leucinostatins and their inhibition on Phytophthora in bio-control Purpureocillium lilacinum.</title>
        <authorList>
            <person name="Wang G."/>
            <person name="Liu Z."/>
            <person name="Lin R."/>
            <person name="Li E."/>
            <person name="Mao Z."/>
            <person name="Ling J."/>
            <person name="Yin W."/>
            <person name="Xie B."/>
        </authorList>
    </citation>
    <scope>NUCLEOTIDE SEQUENCE [LARGE SCALE GENOMIC DNA]</scope>
    <source>
        <strain evidence="1">PLBJ-1</strain>
    </source>
</reference>
<accession>A0A179GMB7</accession>
<protein>
    <submittedName>
        <fullName evidence="1">Uncharacterized protein</fullName>
    </submittedName>
</protein>
<dbReference type="EMBL" id="LSBH01000005">
    <property type="protein sequence ID" value="OAQ78481.1"/>
    <property type="molecule type" value="Genomic_DNA"/>
</dbReference>
<proteinExistence type="predicted"/>
<dbReference type="AlphaFoldDB" id="A0A179GMB7"/>